<dbReference type="OrthoDB" id="4955106at2"/>
<dbReference type="EMBL" id="JACCBI010000001">
    <property type="protein sequence ID" value="NYD65647.1"/>
    <property type="molecule type" value="Genomic_DNA"/>
</dbReference>
<dbReference type="AlphaFoldDB" id="A0A4Q2M1G9"/>
<dbReference type="RefSeq" id="WP_129176733.1">
    <property type="nucleotide sequence ID" value="NZ_JACCBI010000001.1"/>
</dbReference>
<dbReference type="InterPro" id="IPR017560">
    <property type="entry name" value="Cyt_c_biogenesis_CcmI"/>
</dbReference>
<keyword evidence="5" id="KW-1185">Reference proteome</keyword>
<evidence type="ECO:0000313" key="5">
    <source>
        <dbReference type="Proteomes" id="UP000292686"/>
    </source>
</evidence>
<evidence type="ECO:0000256" key="1">
    <source>
        <dbReference type="SAM" id="Phobius"/>
    </source>
</evidence>
<organism evidence="4 5">
    <name type="scientific">Agromyces atrinae</name>
    <dbReference type="NCBI Taxonomy" id="592376"/>
    <lineage>
        <taxon>Bacteria</taxon>
        <taxon>Bacillati</taxon>
        <taxon>Actinomycetota</taxon>
        <taxon>Actinomycetes</taxon>
        <taxon>Micrococcales</taxon>
        <taxon>Microbacteriaceae</taxon>
        <taxon>Agromyces</taxon>
    </lineage>
</organism>
<evidence type="ECO:0000313" key="6">
    <source>
        <dbReference type="Proteomes" id="UP000581087"/>
    </source>
</evidence>
<accession>A0A4Q2M1G9</accession>
<protein>
    <submittedName>
        <fullName evidence="4">C-type cytochrome biogenesis protein CcmI</fullName>
    </submittedName>
    <submittedName>
        <fullName evidence="3">Cytochrome c-type biogenesis protein CcmI</fullName>
    </submittedName>
</protein>
<name>A0A4Q2M1G9_9MICO</name>
<dbReference type="InterPro" id="IPR018649">
    <property type="entry name" value="SHOCT"/>
</dbReference>
<evidence type="ECO:0000259" key="2">
    <source>
        <dbReference type="Pfam" id="PF09851"/>
    </source>
</evidence>
<dbReference type="Pfam" id="PF09851">
    <property type="entry name" value="SHOCT"/>
    <property type="match status" value="1"/>
</dbReference>
<comment type="caution">
    <text evidence="4">The sequence shown here is derived from an EMBL/GenBank/DDBJ whole genome shotgun (WGS) entry which is preliminary data.</text>
</comment>
<reference evidence="4 5" key="1">
    <citation type="submission" date="2019-01" db="EMBL/GenBank/DDBJ databases">
        <title>Agromyces.</title>
        <authorList>
            <person name="Li J."/>
        </authorList>
    </citation>
    <scope>NUCLEOTIDE SEQUENCE [LARGE SCALE GENOMIC DNA]</scope>
    <source>
        <strain evidence="4 5">DSM 23870</strain>
    </source>
</reference>
<reference evidence="3 6" key="2">
    <citation type="submission" date="2020-07" db="EMBL/GenBank/DDBJ databases">
        <title>Sequencing the genomes of 1000 actinobacteria strains.</title>
        <authorList>
            <person name="Klenk H.-P."/>
        </authorList>
    </citation>
    <scope>NUCLEOTIDE SEQUENCE [LARGE SCALE GENOMIC DNA]</scope>
    <source>
        <strain evidence="3 6">DSM 23870</strain>
    </source>
</reference>
<keyword evidence="1" id="KW-1133">Transmembrane helix</keyword>
<evidence type="ECO:0000313" key="3">
    <source>
        <dbReference type="EMBL" id="NYD65647.1"/>
    </source>
</evidence>
<feature type="transmembrane region" description="Helical" evidence="1">
    <location>
        <begin position="6"/>
        <end position="31"/>
    </location>
</feature>
<keyword evidence="1" id="KW-0472">Membrane</keyword>
<dbReference type="Proteomes" id="UP000581087">
    <property type="component" value="Unassembled WGS sequence"/>
</dbReference>
<dbReference type="Proteomes" id="UP000292686">
    <property type="component" value="Unassembled WGS sequence"/>
</dbReference>
<feature type="domain" description="SHOCT" evidence="2">
    <location>
        <begin position="54"/>
        <end position="80"/>
    </location>
</feature>
<dbReference type="EMBL" id="SDPM01000009">
    <property type="protein sequence ID" value="RXZ85569.1"/>
    <property type="molecule type" value="Genomic_DNA"/>
</dbReference>
<sequence length="83" mass="9224">MFQGFAGWHLIIVIGVLLLIVGIAAIIIYVVTRSRAVTDQTTSPQAMPQSIESRLAELESLRTRGVISDDEYARQRRVILGEI</sequence>
<gene>
    <name evidence="4" type="primary">ccmI</name>
    <name evidence="3" type="ORF">BJ972_000166</name>
    <name evidence="4" type="ORF">ESP50_14660</name>
</gene>
<dbReference type="NCBIfam" id="TIGR03142">
    <property type="entry name" value="cytochro_ccmI"/>
    <property type="match status" value="1"/>
</dbReference>
<keyword evidence="1" id="KW-0812">Transmembrane</keyword>
<proteinExistence type="predicted"/>
<evidence type="ECO:0000313" key="4">
    <source>
        <dbReference type="EMBL" id="RXZ85569.1"/>
    </source>
</evidence>